<organism evidence="7 8">
    <name type="scientific">Paralysiella testudinis</name>
    <dbReference type="NCBI Taxonomy" id="2809020"/>
    <lineage>
        <taxon>Bacteria</taxon>
        <taxon>Pseudomonadati</taxon>
        <taxon>Pseudomonadota</taxon>
        <taxon>Betaproteobacteria</taxon>
        <taxon>Neisseriales</taxon>
        <taxon>Neisseriaceae</taxon>
        <taxon>Paralysiella</taxon>
    </lineage>
</organism>
<dbReference type="GO" id="GO:0006107">
    <property type="term" value="P:oxaloacetate metabolic process"/>
    <property type="evidence" value="ECO:0007669"/>
    <property type="project" value="TreeGrafter"/>
</dbReference>
<dbReference type="InterPro" id="IPR040442">
    <property type="entry name" value="Pyrv_kinase-like_dom_sf"/>
</dbReference>
<feature type="binding site" evidence="4">
    <location>
        <position position="63"/>
    </location>
    <ligand>
        <name>substrate</name>
    </ligand>
</feature>
<sequence length="271" mass="28835">MHAHSYLFVPGTQPQRIAKAFAAGAEAVIVDWEDAVAAAEKAQARENLAIYNAGEDVRPVWLRINDAEAPEYAADVAAVAGLDCVVGIFLPKAQQAAHIEALYRATGKPVAVIVETATGMLNLAALAAAPGVARLTYGRLDLANDLGMAVHSAAAETVFDRLRTDLLLHSVANALPPPLDSVFPDFKNNAGLADYVARWRDMGFGGMLCIHPAQIAVIQQMLQADAAELDFARRVCAEFNASGSAAFQIDGKMVDLPVIRRAQALLSRYGS</sequence>
<dbReference type="EMBL" id="CP069798">
    <property type="protein sequence ID" value="QRQ80796.1"/>
    <property type="molecule type" value="Genomic_DNA"/>
</dbReference>
<dbReference type="GO" id="GO:0016829">
    <property type="term" value="F:lyase activity"/>
    <property type="evidence" value="ECO:0007669"/>
    <property type="project" value="UniProtKB-KW"/>
</dbReference>
<accession>A0A892ZGD0</accession>
<evidence type="ECO:0000256" key="4">
    <source>
        <dbReference type="PIRSR" id="PIRSR015582-1"/>
    </source>
</evidence>
<dbReference type="RefSeq" id="WP_230338083.1">
    <property type="nucleotide sequence ID" value="NZ_CP069798.1"/>
</dbReference>
<evidence type="ECO:0000313" key="8">
    <source>
        <dbReference type="Proteomes" id="UP000653156"/>
    </source>
</evidence>
<feature type="binding site" evidence="5">
    <location>
        <position position="141"/>
    </location>
    <ligand>
        <name>Mg(2+)</name>
        <dbReference type="ChEBI" id="CHEBI:18420"/>
    </ligand>
</feature>
<feature type="binding site" evidence="5">
    <location>
        <position position="115"/>
    </location>
    <ligand>
        <name>Mg(2+)</name>
        <dbReference type="ChEBI" id="CHEBI:18420"/>
    </ligand>
</feature>
<dbReference type="SUPFAM" id="SSF51621">
    <property type="entry name" value="Phosphoenolpyruvate/pyruvate domain"/>
    <property type="match status" value="1"/>
</dbReference>
<dbReference type="InterPro" id="IPR015813">
    <property type="entry name" value="Pyrv/PenolPyrv_kinase-like_dom"/>
</dbReference>
<keyword evidence="3 5" id="KW-0460">Magnesium</keyword>
<dbReference type="Pfam" id="PF03328">
    <property type="entry name" value="HpcH_HpaI"/>
    <property type="match status" value="1"/>
</dbReference>
<dbReference type="PANTHER" id="PTHR32308">
    <property type="entry name" value="LYASE BETA SUBUNIT, PUTATIVE (AFU_ORTHOLOGUE AFUA_4G13030)-RELATED"/>
    <property type="match status" value="1"/>
</dbReference>
<comment type="cofactor">
    <cofactor evidence="1">
        <name>Mg(2+)</name>
        <dbReference type="ChEBI" id="CHEBI:18420"/>
    </cofactor>
</comment>
<evidence type="ECO:0000256" key="1">
    <source>
        <dbReference type="ARBA" id="ARBA00001946"/>
    </source>
</evidence>
<dbReference type="GO" id="GO:0000287">
    <property type="term" value="F:magnesium ion binding"/>
    <property type="evidence" value="ECO:0007669"/>
    <property type="project" value="TreeGrafter"/>
</dbReference>
<evidence type="ECO:0000313" key="7">
    <source>
        <dbReference type="EMBL" id="QRQ80796.1"/>
    </source>
</evidence>
<evidence type="ECO:0000256" key="2">
    <source>
        <dbReference type="ARBA" id="ARBA00022723"/>
    </source>
</evidence>
<feature type="binding site" evidence="4">
    <location>
        <position position="115"/>
    </location>
    <ligand>
        <name>substrate</name>
    </ligand>
</feature>
<keyword evidence="2 5" id="KW-0479">Metal-binding</keyword>
<protein>
    <submittedName>
        <fullName evidence="7">CoA ester lyase</fullName>
    </submittedName>
</protein>
<dbReference type="PIRSF" id="PIRSF015582">
    <property type="entry name" value="Cit_lyase_B"/>
    <property type="match status" value="1"/>
</dbReference>
<evidence type="ECO:0000256" key="5">
    <source>
        <dbReference type="PIRSR" id="PIRSR015582-2"/>
    </source>
</evidence>
<keyword evidence="8" id="KW-1185">Reference proteome</keyword>
<dbReference type="PANTHER" id="PTHR32308:SF10">
    <property type="entry name" value="CITRATE LYASE SUBUNIT BETA"/>
    <property type="match status" value="1"/>
</dbReference>
<dbReference type="AlphaFoldDB" id="A0A892ZGD0"/>
<feature type="domain" description="HpcH/HpaI aldolase/citrate lyase" evidence="6">
    <location>
        <begin position="5"/>
        <end position="212"/>
    </location>
</feature>
<gene>
    <name evidence="7" type="ORF">JQU52_08505</name>
</gene>
<name>A0A892ZGD0_9NEIS</name>
<reference evidence="7" key="1">
    <citation type="submission" date="2021-02" db="EMBL/GenBank/DDBJ databases">
        <title>Neisseriaceae sp. 26B isolated from the cloaca of a Common Toad-headed Turtle (Mesoclemmys nasuta).</title>
        <authorList>
            <person name="Spergser J."/>
            <person name="Busse H.-J."/>
        </authorList>
    </citation>
    <scope>NUCLEOTIDE SEQUENCE</scope>
    <source>
        <strain evidence="7">26B</strain>
    </source>
</reference>
<evidence type="ECO:0000256" key="3">
    <source>
        <dbReference type="ARBA" id="ARBA00022842"/>
    </source>
</evidence>
<keyword evidence="7" id="KW-0456">Lyase</keyword>
<dbReference type="Proteomes" id="UP000653156">
    <property type="component" value="Chromosome"/>
</dbReference>
<dbReference type="InterPro" id="IPR005000">
    <property type="entry name" value="Aldolase/citrate-lyase_domain"/>
</dbReference>
<dbReference type="Gene3D" id="3.20.20.60">
    <property type="entry name" value="Phosphoenolpyruvate-binding domains"/>
    <property type="match status" value="1"/>
</dbReference>
<proteinExistence type="predicted"/>
<dbReference type="KEGG" id="ptes:JQU52_08505"/>
<evidence type="ECO:0000259" key="6">
    <source>
        <dbReference type="Pfam" id="PF03328"/>
    </source>
</evidence>
<dbReference type="InterPro" id="IPR011206">
    <property type="entry name" value="Citrate_lyase_beta/mcl1/mcl2"/>
</dbReference>